<comment type="caution">
    <text evidence="2">The sequence shown here is derived from an EMBL/GenBank/DDBJ whole genome shotgun (WGS) entry which is preliminary data.</text>
</comment>
<proteinExistence type="predicted"/>
<dbReference type="Pfam" id="PF13524">
    <property type="entry name" value="Glyco_trans_1_2"/>
    <property type="match status" value="1"/>
</dbReference>
<evidence type="ECO:0000259" key="1">
    <source>
        <dbReference type="Pfam" id="PF13524"/>
    </source>
</evidence>
<protein>
    <recommendedName>
        <fullName evidence="1">Spore protein YkvP/CgeB glycosyl transferase-like domain-containing protein</fullName>
    </recommendedName>
</protein>
<evidence type="ECO:0000313" key="3">
    <source>
        <dbReference type="Proteomes" id="UP000078543"/>
    </source>
</evidence>
<accession>A0A178MS62</accession>
<sequence length="582" mass="63290">MIEDTAAGRWYLAAFPSGTSGRTMRVMAAPGLADSPRTWCDLAENLYFDGLGEAGAIVALKAALALYPGDLDLVRALAETEYRTGAEAAARDRLAPLADQDAAAAILLLTFDRQQKRLDRAVLMRAADLVLNVAPWGAVHEDFIQLCRDGGVPELGVQFLSAWLTHRGMSLWPYLRAGELMLEAGELAGSARVLLDLWGRNPTATELVGPWTGIPDDDAATEARILDEIEHAFASPDEDLPVHPLPDCARDPADVTVLYLGAEQASSGVAAANDLAGHFAAAARAAGGRFIPWLDSTLSAVRIGPCSDSELCRRKEAFLAELERVRPDILLCDSQTVPGLRFPTVPEIRELKARLGFKLVHVSRDSLRAVDNQMQLWADVADHILLFDPCAYVLRDPEHRDLAAKAFAIPVPAVHPPFVPSGRPPQHQLLFVGSTFAPHRSFLLAGLASADIGLELVIGEKRRQLAPDDGAYAGLLASSRAVLNVAAHAAGESGRLVTGRVWETIASGSLLVEQLHEGTARFFQPWRHFIPWSEPADIIKRWRVLSRHEDVRARIAAEAHGWAQRHYGVDKVWRAIIAHALG</sequence>
<dbReference type="EMBL" id="LWQU01000135">
    <property type="protein sequence ID" value="OAN50774.1"/>
    <property type="molecule type" value="Genomic_DNA"/>
</dbReference>
<dbReference type="InterPro" id="IPR055259">
    <property type="entry name" value="YkvP/CgeB_Glyco_trans-like"/>
</dbReference>
<reference evidence="2 3" key="1">
    <citation type="submission" date="2016-04" db="EMBL/GenBank/DDBJ databases">
        <title>Draft genome sequence of freshwater magnetotactic bacteria Magnetospirillum marisnigri SP-1 and Magnetospirillum moscoviense BB-1.</title>
        <authorList>
            <person name="Koziaeva V."/>
            <person name="Dziuba M.V."/>
            <person name="Ivanov T.M."/>
            <person name="Kuznetsov B."/>
            <person name="Grouzdev D.S."/>
        </authorList>
    </citation>
    <scope>NUCLEOTIDE SEQUENCE [LARGE SCALE GENOMIC DNA]</scope>
    <source>
        <strain evidence="2 3">BB-1</strain>
    </source>
</reference>
<feature type="domain" description="Spore protein YkvP/CgeB glycosyl transferase-like" evidence="1">
    <location>
        <begin position="465"/>
        <end position="577"/>
    </location>
</feature>
<dbReference type="STRING" id="1437059.A6A05_11680"/>
<dbReference type="OrthoDB" id="9774625at2"/>
<dbReference type="AlphaFoldDB" id="A0A178MS62"/>
<keyword evidence="3" id="KW-1185">Reference proteome</keyword>
<name>A0A178MS62_9PROT</name>
<dbReference type="Proteomes" id="UP000078543">
    <property type="component" value="Unassembled WGS sequence"/>
</dbReference>
<gene>
    <name evidence="2" type="ORF">A6A05_11680</name>
</gene>
<evidence type="ECO:0000313" key="2">
    <source>
        <dbReference type="EMBL" id="OAN50774.1"/>
    </source>
</evidence>
<dbReference type="RefSeq" id="WP_068499937.1">
    <property type="nucleotide sequence ID" value="NZ_LWQU01000135.1"/>
</dbReference>
<organism evidence="2 3">
    <name type="scientific">Magnetospirillum moscoviense</name>
    <dbReference type="NCBI Taxonomy" id="1437059"/>
    <lineage>
        <taxon>Bacteria</taxon>
        <taxon>Pseudomonadati</taxon>
        <taxon>Pseudomonadota</taxon>
        <taxon>Alphaproteobacteria</taxon>
        <taxon>Rhodospirillales</taxon>
        <taxon>Rhodospirillaceae</taxon>
        <taxon>Magnetospirillum</taxon>
    </lineage>
</organism>